<evidence type="ECO:0000313" key="1">
    <source>
        <dbReference type="EMBL" id="KMU80373.1"/>
    </source>
</evidence>
<accession>A0A0J8R9A9</accession>
<proteinExistence type="predicted"/>
<name>A0A0J8R9A9_COCIT</name>
<gene>
    <name evidence="1" type="ORF">CISG_02224</name>
</gene>
<reference evidence="2" key="1">
    <citation type="journal article" date="2010" name="Genome Res.">
        <title>Population genomic sequencing of Coccidioides fungi reveals recent hybridization and transposon control.</title>
        <authorList>
            <person name="Neafsey D.E."/>
            <person name="Barker B.M."/>
            <person name="Sharpton T.J."/>
            <person name="Stajich J.E."/>
            <person name="Park D.J."/>
            <person name="Whiston E."/>
            <person name="Hung C.-Y."/>
            <person name="McMahan C."/>
            <person name="White J."/>
            <person name="Sykes S."/>
            <person name="Heiman D."/>
            <person name="Young S."/>
            <person name="Zeng Q."/>
            <person name="Abouelleil A."/>
            <person name="Aftuck L."/>
            <person name="Bessette D."/>
            <person name="Brown A."/>
            <person name="FitzGerald M."/>
            <person name="Lui A."/>
            <person name="Macdonald J.P."/>
            <person name="Priest M."/>
            <person name="Orbach M.J."/>
            <person name="Galgiani J.N."/>
            <person name="Kirkland T.N."/>
            <person name="Cole G.T."/>
            <person name="Birren B.W."/>
            <person name="Henn M.R."/>
            <person name="Taylor J.W."/>
            <person name="Rounsley S.D."/>
        </authorList>
    </citation>
    <scope>NUCLEOTIDE SEQUENCE [LARGE SCALE GENOMIC DNA]</scope>
    <source>
        <strain evidence="2">RMSCC 3703</strain>
    </source>
</reference>
<protein>
    <submittedName>
        <fullName evidence="1">Uncharacterized protein</fullName>
    </submittedName>
</protein>
<dbReference type="AlphaFoldDB" id="A0A0J8R9A9"/>
<evidence type="ECO:0000313" key="2">
    <source>
        <dbReference type="Proteomes" id="UP000054559"/>
    </source>
</evidence>
<sequence>MPGWSPLAALRHSKLGSDLLTTSCIANRFSHDPVCLFPSKAHLRPSTPRGRYCNEDEGYQKLHAAQHGLKSKITAAAECAARKSAIFFGTIFEPAKLPDSSLLIGLGTDCYLIGHWTCQSV</sequence>
<dbReference type="EMBL" id="DS268124">
    <property type="protein sequence ID" value="KMU80373.1"/>
    <property type="molecule type" value="Genomic_DNA"/>
</dbReference>
<organism evidence="1 2">
    <name type="scientific">Coccidioides immitis RMSCC 3703</name>
    <dbReference type="NCBI Taxonomy" id="454286"/>
    <lineage>
        <taxon>Eukaryota</taxon>
        <taxon>Fungi</taxon>
        <taxon>Dikarya</taxon>
        <taxon>Ascomycota</taxon>
        <taxon>Pezizomycotina</taxon>
        <taxon>Eurotiomycetes</taxon>
        <taxon>Eurotiomycetidae</taxon>
        <taxon>Onygenales</taxon>
        <taxon>Onygenaceae</taxon>
        <taxon>Coccidioides</taxon>
    </lineage>
</organism>
<dbReference type="Proteomes" id="UP000054559">
    <property type="component" value="Unassembled WGS sequence"/>
</dbReference>